<evidence type="ECO:0008006" key="4">
    <source>
        <dbReference type="Google" id="ProtNLM"/>
    </source>
</evidence>
<sequence length="138" mass="14808">MAIKSHKLGPGSLTFGEVASEEEFASQLRSASLTPDVEEEDPIPVLSGEEMAGDEDYTWTIGGTILDDYTADSLAVWANTNKGQELPFEFLPNAETGTLKVTGVAKIRPIAIGGDVKTRNENDFEFKVVGQPTFGTIA</sequence>
<dbReference type="EMBL" id="WYDN01000030">
    <property type="protein sequence ID" value="NAZ17886.1"/>
    <property type="molecule type" value="Genomic_DNA"/>
</dbReference>
<accession>A0A6L9GEW9</accession>
<evidence type="ECO:0000256" key="1">
    <source>
        <dbReference type="SAM" id="MobiDB-lite"/>
    </source>
</evidence>
<protein>
    <recommendedName>
        <fullName evidence="4">Major tail protein</fullName>
    </recommendedName>
</protein>
<name>A0A6L9GEW9_9MICC</name>
<dbReference type="RefSeq" id="WP_161450190.1">
    <property type="nucleotide sequence ID" value="NZ_WYDN01000030.1"/>
</dbReference>
<evidence type="ECO:0000313" key="2">
    <source>
        <dbReference type="EMBL" id="NAZ17886.1"/>
    </source>
</evidence>
<gene>
    <name evidence="2" type="ORF">GT020_17735</name>
</gene>
<dbReference type="AlphaFoldDB" id="A0A6L9GEW9"/>
<comment type="caution">
    <text evidence="2">The sequence shown here is derived from an EMBL/GenBank/DDBJ whole genome shotgun (WGS) entry which is preliminary data.</text>
</comment>
<reference evidence="2 3" key="1">
    <citation type="submission" date="2020-01" db="EMBL/GenBank/DDBJ databases">
        <title>Glutamicibacter soli M275.</title>
        <authorList>
            <person name="Meng X."/>
        </authorList>
    </citation>
    <scope>NUCLEOTIDE SEQUENCE [LARGE SCALE GENOMIC DNA]</scope>
    <source>
        <strain evidence="2 3">M275</strain>
    </source>
</reference>
<organism evidence="2 3">
    <name type="scientific">Glutamicibacter soli</name>
    <dbReference type="NCBI Taxonomy" id="453836"/>
    <lineage>
        <taxon>Bacteria</taxon>
        <taxon>Bacillati</taxon>
        <taxon>Actinomycetota</taxon>
        <taxon>Actinomycetes</taxon>
        <taxon>Micrococcales</taxon>
        <taxon>Micrococcaceae</taxon>
        <taxon>Glutamicibacter</taxon>
    </lineage>
</organism>
<feature type="region of interest" description="Disordered" evidence="1">
    <location>
        <begin position="26"/>
        <end position="50"/>
    </location>
</feature>
<dbReference type="Proteomes" id="UP000477543">
    <property type="component" value="Unassembled WGS sequence"/>
</dbReference>
<proteinExistence type="predicted"/>
<evidence type="ECO:0000313" key="3">
    <source>
        <dbReference type="Proteomes" id="UP000477543"/>
    </source>
</evidence>